<gene>
    <name evidence="1" type="ORF">BO79DRAFT_237917</name>
</gene>
<proteinExistence type="predicted"/>
<protein>
    <submittedName>
        <fullName evidence="1">Uncharacterized protein</fullName>
    </submittedName>
</protein>
<reference evidence="1" key="1">
    <citation type="submission" date="2018-02" db="EMBL/GenBank/DDBJ databases">
        <title>The genomes of Aspergillus section Nigri reveals drivers in fungal speciation.</title>
        <authorList>
            <consortium name="DOE Joint Genome Institute"/>
            <person name="Vesth T.C."/>
            <person name="Nybo J."/>
            <person name="Theobald S."/>
            <person name="Brandl J."/>
            <person name="Frisvad J.C."/>
            <person name="Nielsen K.F."/>
            <person name="Lyhne E.K."/>
            <person name="Kogle M.E."/>
            <person name="Kuo A."/>
            <person name="Riley R."/>
            <person name="Clum A."/>
            <person name="Nolan M."/>
            <person name="Lipzen A."/>
            <person name="Salamov A."/>
            <person name="Henrissat B."/>
            <person name="Wiebenga A."/>
            <person name="De vries R.P."/>
            <person name="Grigoriev I.V."/>
            <person name="Mortensen U.H."/>
            <person name="Andersen M.R."/>
            <person name="Baker S.E."/>
        </authorList>
    </citation>
    <scope>NUCLEOTIDE SEQUENCE</scope>
    <source>
        <strain evidence="1">CBS 115574</strain>
    </source>
</reference>
<accession>A0ACD1IDU6</accession>
<organism evidence="1 2">
    <name type="scientific">Aspergillus costaricaensis CBS 115574</name>
    <dbReference type="NCBI Taxonomy" id="1448317"/>
    <lineage>
        <taxon>Eukaryota</taxon>
        <taxon>Fungi</taxon>
        <taxon>Dikarya</taxon>
        <taxon>Ascomycota</taxon>
        <taxon>Pezizomycotina</taxon>
        <taxon>Eurotiomycetes</taxon>
        <taxon>Eurotiomycetidae</taxon>
        <taxon>Eurotiales</taxon>
        <taxon>Aspergillaceae</taxon>
        <taxon>Aspergillus</taxon>
        <taxon>Aspergillus subgen. Circumdati</taxon>
    </lineage>
</organism>
<dbReference type="Proteomes" id="UP000249748">
    <property type="component" value="Unassembled WGS sequence"/>
</dbReference>
<dbReference type="EMBL" id="KZ824551">
    <property type="protein sequence ID" value="RAK88275.1"/>
    <property type="molecule type" value="Genomic_DNA"/>
</dbReference>
<keyword evidence="2" id="KW-1185">Reference proteome</keyword>
<name>A0ACD1IDU6_9EURO</name>
<evidence type="ECO:0000313" key="2">
    <source>
        <dbReference type="Proteomes" id="UP000249748"/>
    </source>
</evidence>
<evidence type="ECO:0000313" key="1">
    <source>
        <dbReference type="EMBL" id="RAK88275.1"/>
    </source>
</evidence>
<sequence>MPSSSSPNQPTTTTSSTTTTDLESDLLQHLTSTPALEDLHATLLSSLQRLGWTERIRKLAQELLRGGRCERFDEVFEAVVASAEGRKHPVLAEANKAKQQSNGNNNNNNNSGGDEDGSGGIGDLEAFDVRIPSAVVEQGVRALKEMLREVVVAEDGGDILGEVENGHKEEGGGGSGGGKGSKNSKDGGGDTASPVKKVKKESKSGSKVK</sequence>